<dbReference type="EMBL" id="JBHTHR010000202">
    <property type="protein sequence ID" value="MFD0801352.1"/>
    <property type="molecule type" value="Genomic_DNA"/>
</dbReference>
<keyword evidence="5 7" id="KW-0472">Membrane</keyword>
<evidence type="ECO:0000256" key="4">
    <source>
        <dbReference type="ARBA" id="ARBA00022989"/>
    </source>
</evidence>
<sequence>MLRTTLAGLRLHKGRLVTTALAVALGVMFVTGTLVFSDTLRESFSSRVMGSAGKMDAVVLPAEGSTDPVSGDVLDEVRDLPEIDRAAGVTMGDSPLLDEDGRAVGSVPTAGVSVGDVTRYSAAEGNLPEGPDEAALATVTAETTGYGIGDTVDVLDAEGERHSFTVTGLIDFGVSGEISYRGAVAFVPETAAQMTGTEGFAEIDAIAAEGVSAQQAADAVSAAAGDGAEVLTGQKLGERLAEQAGAQADALATALLLFALVSVVVAAIVINNTFAILVAQRQREMALLRCVGAVRRQVFTTVVTEALVVGLLASALGVLAGIGLGYAGFAAGAEAFDADAGAAGVVVKPQAVLIGLAVGTVTTLLAAVLMCLIGALVGVGLGVFFGWAASA</sequence>
<feature type="transmembrane region" description="Helical" evidence="7">
    <location>
        <begin position="298"/>
        <end position="322"/>
    </location>
</feature>
<feature type="non-terminal residue" evidence="10">
    <location>
        <position position="391"/>
    </location>
</feature>
<evidence type="ECO:0000313" key="10">
    <source>
        <dbReference type="EMBL" id="MFD0801352.1"/>
    </source>
</evidence>
<dbReference type="Proteomes" id="UP001596956">
    <property type="component" value="Unassembled WGS sequence"/>
</dbReference>
<dbReference type="Pfam" id="PF02687">
    <property type="entry name" value="FtsX"/>
    <property type="match status" value="1"/>
</dbReference>
<evidence type="ECO:0000259" key="8">
    <source>
        <dbReference type="Pfam" id="PF02687"/>
    </source>
</evidence>
<gene>
    <name evidence="10" type="ORF">ACFQZU_08470</name>
</gene>
<feature type="domain" description="MacB-like periplasmic core" evidence="9">
    <location>
        <begin position="17"/>
        <end position="222"/>
    </location>
</feature>
<evidence type="ECO:0000256" key="3">
    <source>
        <dbReference type="ARBA" id="ARBA00022692"/>
    </source>
</evidence>
<feature type="transmembrane region" description="Helical" evidence="7">
    <location>
        <begin position="255"/>
        <end position="278"/>
    </location>
</feature>
<evidence type="ECO:0000256" key="2">
    <source>
        <dbReference type="ARBA" id="ARBA00022475"/>
    </source>
</evidence>
<comment type="similarity">
    <text evidence="6">Belongs to the ABC-4 integral membrane protein family.</text>
</comment>
<evidence type="ECO:0000256" key="1">
    <source>
        <dbReference type="ARBA" id="ARBA00004651"/>
    </source>
</evidence>
<proteinExistence type="inferred from homology"/>
<dbReference type="InterPro" id="IPR003838">
    <property type="entry name" value="ABC3_permease_C"/>
</dbReference>
<comment type="subcellular location">
    <subcellularLocation>
        <location evidence="1">Cell membrane</location>
        <topology evidence="1">Multi-pass membrane protein</topology>
    </subcellularLocation>
</comment>
<keyword evidence="11" id="KW-1185">Reference proteome</keyword>
<evidence type="ECO:0000256" key="5">
    <source>
        <dbReference type="ARBA" id="ARBA00023136"/>
    </source>
</evidence>
<dbReference type="PANTHER" id="PTHR30572">
    <property type="entry name" value="MEMBRANE COMPONENT OF TRANSPORTER-RELATED"/>
    <property type="match status" value="1"/>
</dbReference>
<evidence type="ECO:0000259" key="9">
    <source>
        <dbReference type="Pfam" id="PF12704"/>
    </source>
</evidence>
<evidence type="ECO:0000256" key="7">
    <source>
        <dbReference type="SAM" id="Phobius"/>
    </source>
</evidence>
<evidence type="ECO:0000256" key="6">
    <source>
        <dbReference type="ARBA" id="ARBA00038076"/>
    </source>
</evidence>
<keyword evidence="3 7" id="KW-0812">Transmembrane</keyword>
<protein>
    <submittedName>
        <fullName evidence="10">FtsX-like permease family protein</fullName>
    </submittedName>
</protein>
<feature type="transmembrane region" description="Helical" evidence="7">
    <location>
        <begin position="364"/>
        <end position="389"/>
    </location>
</feature>
<dbReference type="InterPro" id="IPR025857">
    <property type="entry name" value="MacB_PCD"/>
</dbReference>
<feature type="domain" description="ABC3 transporter permease C-terminal" evidence="8">
    <location>
        <begin position="257"/>
        <end position="369"/>
    </location>
</feature>
<keyword evidence="2" id="KW-1003">Cell membrane</keyword>
<accession>A0ABW3BDF0</accession>
<organism evidence="10 11">
    <name type="scientific">Streptomonospora algeriensis</name>
    <dbReference type="NCBI Taxonomy" id="995084"/>
    <lineage>
        <taxon>Bacteria</taxon>
        <taxon>Bacillati</taxon>
        <taxon>Actinomycetota</taxon>
        <taxon>Actinomycetes</taxon>
        <taxon>Streptosporangiales</taxon>
        <taxon>Nocardiopsidaceae</taxon>
        <taxon>Streptomonospora</taxon>
    </lineage>
</organism>
<keyword evidence="4 7" id="KW-1133">Transmembrane helix</keyword>
<dbReference type="Pfam" id="PF12704">
    <property type="entry name" value="MacB_PCD"/>
    <property type="match status" value="1"/>
</dbReference>
<dbReference type="PANTHER" id="PTHR30572:SF4">
    <property type="entry name" value="ABC TRANSPORTER PERMEASE YTRF"/>
    <property type="match status" value="1"/>
</dbReference>
<name>A0ABW3BDF0_9ACTN</name>
<comment type="caution">
    <text evidence="10">The sequence shown here is derived from an EMBL/GenBank/DDBJ whole genome shotgun (WGS) entry which is preliminary data.</text>
</comment>
<evidence type="ECO:0000313" key="11">
    <source>
        <dbReference type="Proteomes" id="UP001596956"/>
    </source>
</evidence>
<dbReference type="InterPro" id="IPR050250">
    <property type="entry name" value="Macrolide_Exporter_MacB"/>
</dbReference>
<reference evidence="11" key="1">
    <citation type="journal article" date="2019" name="Int. J. Syst. Evol. Microbiol.">
        <title>The Global Catalogue of Microorganisms (GCM) 10K type strain sequencing project: providing services to taxonomists for standard genome sequencing and annotation.</title>
        <authorList>
            <consortium name="The Broad Institute Genomics Platform"/>
            <consortium name="The Broad Institute Genome Sequencing Center for Infectious Disease"/>
            <person name="Wu L."/>
            <person name="Ma J."/>
        </authorList>
    </citation>
    <scope>NUCLEOTIDE SEQUENCE [LARGE SCALE GENOMIC DNA]</scope>
    <source>
        <strain evidence="11">CCUG 63369</strain>
    </source>
</reference>